<comment type="caution">
    <text evidence="2">The sequence shown here is derived from an EMBL/GenBank/DDBJ whole genome shotgun (WGS) entry which is preliminary data.</text>
</comment>
<evidence type="ECO:0000313" key="2">
    <source>
        <dbReference type="EMBL" id="KAL1306676.1"/>
    </source>
</evidence>
<feature type="compositionally biased region" description="Polar residues" evidence="1">
    <location>
        <begin position="224"/>
        <end position="236"/>
    </location>
</feature>
<gene>
    <name evidence="2" type="ORF">AAFC00_005348</name>
</gene>
<reference evidence="2 3" key="1">
    <citation type="submission" date="2024-07" db="EMBL/GenBank/DDBJ databases">
        <title>Draft sequence of the Neodothiora populina.</title>
        <authorList>
            <person name="Drown D.D."/>
            <person name="Schuette U.S."/>
            <person name="Buechlein A.B."/>
            <person name="Rusch D.R."/>
            <person name="Winton L.W."/>
            <person name="Adams G.A."/>
        </authorList>
    </citation>
    <scope>NUCLEOTIDE SEQUENCE [LARGE SCALE GENOMIC DNA]</scope>
    <source>
        <strain evidence="2 3">CPC 39397</strain>
    </source>
</reference>
<keyword evidence="3" id="KW-1185">Reference proteome</keyword>
<feature type="region of interest" description="Disordered" evidence="1">
    <location>
        <begin position="1"/>
        <end position="266"/>
    </location>
</feature>
<feature type="compositionally biased region" description="Polar residues" evidence="1">
    <location>
        <begin position="174"/>
        <end position="184"/>
    </location>
</feature>
<feature type="compositionally biased region" description="Polar residues" evidence="1">
    <location>
        <begin position="158"/>
        <end position="167"/>
    </location>
</feature>
<sequence>MDPRTDLSKVAGSDSMAAPSSSSSRVSYAAAAGSNAPSSSRTQHHAQSHNAAANARLQGADVAPAKKKRHRAGKKRRNRRQSFIAPSEDTNTEIERDERPSLLEVNRPSATQTSFYRLKSAARSNTSLESEALLDHREQQPIRTRRQSIKESMFASRGGSTPFSSRQSAHRAGRSNSLLASSPIKSRAMRPRRMSDSDDDNEEAITDRTPLMSNAHRDRDRPSTNRTNSSHKNNYGTRRKASPMSMNSSRRGKMESGLRYSSSEDEDFDVNNPLLCLDRPRWARWTMS</sequence>
<dbReference type="EMBL" id="JBFMKM010000004">
    <property type="protein sequence ID" value="KAL1306676.1"/>
    <property type="molecule type" value="Genomic_DNA"/>
</dbReference>
<proteinExistence type="predicted"/>
<feature type="compositionally biased region" description="Basic residues" evidence="1">
    <location>
        <begin position="65"/>
        <end position="80"/>
    </location>
</feature>
<organism evidence="2 3">
    <name type="scientific">Neodothiora populina</name>
    <dbReference type="NCBI Taxonomy" id="2781224"/>
    <lineage>
        <taxon>Eukaryota</taxon>
        <taxon>Fungi</taxon>
        <taxon>Dikarya</taxon>
        <taxon>Ascomycota</taxon>
        <taxon>Pezizomycotina</taxon>
        <taxon>Dothideomycetes</taxon>
        <taxon>Dothideomycetidae</taxon>
        <taxon>Dothideales</taxon>
        <taxon>Dothioraceae</taxon>
        <taxon>Neodothiora</taxon>
    </lineage>
</organism>
<dbReference type="Proteomes" id="UP001562354">
    <property type="component" value="Unassembled WGS sequence"/>
</dbReference>
<protein>
    <submittedName>
        <fullName evidence="2">Uncharacterized protein</fullName>
    </submittedName>
</protein>
<dbReference type="GeneID" id="95979047"/>
<feature type="compositionally biased region" description="Low complexity" evidence="1">
    <location>
        <begin position="11"/>
        <end position="40"/>
    </location>
</feature>
<evidence type="ECO:0000256" key="1">
    <source>
        <dbReference type="SAM" id="MobiDB-lite"/>
    </source>
</evidence>
<evidence type="ECO:0000313" key="3">
    <source>
        <dbReference type="Proteomes" id="UP001562354"/>
    </source>
</evidence>
<dbReference type="RefSeq" id="XP_069202948.1">
    <property type="nucleotide sequence ID" value="XM_069345121.1"/>
</dbReference>
<name>A0ABR3PKM3_9PEZI</name>
<accession>A0ABR3PKM3</accession>